<evidence type="ECO:0000313" key="1">
    <source>
        <dbReference type="EMBL" id="TFK31489.1"/>
    </source>
</evidence>
<keyword evidence="2" id="KW-1185">Reference proteome</keyword>
<reference evidence="1 2" key="1">
    <citation type="journal article" date="2019" name="Nat. Ecol. Evol.">
        <title>Megaphylogeny resolves global patterns of mushroom evolution.</title>
        <authorList>
            <person name="Varga T."/>
            <person name="Krizsan K."/>
            <person name="Foldi C."/>
            <person name="Dima B."/>
            <person name="Sanchez-Garcia M."/>
            <person name="Sanchez-Ramirez S."/>
            <person name="Szollosi G.J."/>
            <person name="Szarkandi J.G."/>
            <person name="Papp V."/>
            <person name="Albert L."/>
            <person name="Andreopoulos W."/>
            <person name="Angelini C."/>
            <person name="Antonin V."/>
            <person name="Barry K.W."/>
            <person name="Bougher N.L."/>
            <person name="Buchanan P."/>
            <person name="Buyck B."/>
            <person name="Bense V."/>
            <person name="Catcheside P."/>
            <person name="Chovatia M."/>
            <person name="Cooper J."/>
            <person name="Damon W."/>
            <person name="Desjardin D."/>
            <person name="Finy P."/>
            <person name="Geml J."/>
            <person name="Haridas S."/>
            <person name="Hughes K."/>
            <person name="Justo A."/>
            <person name="Karasinski D."/>
            <person name="Kautmanova I."/>
            <person name="Kiss B."/>
            <person name="Kocsube S."/>
            <person name="Kotiranta H."/>
            <person name="LaButti K.M."/>
            <person name="Lechner B.E."/>
            <person name="Liimatainen K."/>
            <person name="Lipzen A."/>
            <person name="Lukacs Z."/>
            <person name="Mihaltcheva S."/>
            <person name="Morgado L.N."/>
            <person name="Niskanen T."/>
            <person name="Noordeloos M.E."/>
            <person name="Ohm R.A."/>
            <person name="Ortiz-Santana B."/>
            <person name="Ovrebo C."/>
            <person name="Racz N."/>
            <person name="Riley R."/>
            <person name="Savchenko A."/>
            <person name="Shiryaev A."/>
            <person name="Soop K."/>
            <person name="Spirin V."/>
            <person name="Szebenyi C."/>
            <person name="Tomsovsky M."/>
            <person name="Tulloss R.E."/>
            <person name="Uehling J."/>
            <person name="Grigoriev I.V."/>
            <person name="Vagvolgyi C."/>
            <person name="Papp T."/>
            <person name="Martin F.M."/>
            <person name="Miettinen O."/>
            <person name="Hibbett D.S."/>
            <person name="Nagy L.G."/>
        </authorList>
    </citation>
    <scope>NUCLEOTIDE SEQUENCE [LARGE SCALE GENOMIC DNA]</scope>
    <source>
        <strain evidence="1 2">CBS 166.37</strain>
    </source>
</reference>
<dbReference type="EMBL" id="ML213743">
    <property type="protein sequence ID" value="TFK31489.1"/>
    <property type="molecule type" value="Genomic_DNA"/>
</dbReference>
<accession>A0A5C3LEE6</accession>
<evidence type="ECO:0000313" key="2">
    <source>
        <dbReference type="Proteomes" id="UP000308652"/>
    </source>
</evidence>
<dbReference type="AlphaFoldDB" id="A0A5C3LEE6"/>
<organism evidence="1 2">
    <name type="scientific">Crucibulum laeve</name>
    <dbReference type="NCBI Taxonomy" id="68775"/>
    <lineage>
        <taxon>Eukaryota</taxon>
        <taxon>Fungi</taxon>
        <taxon>Dikarya</taxon>
        <taxon>Basidiomycota</taxon>
        <taxon>Agaricomycotina</taxon>
        <taxon>Agaricomycetes</taxon>
        <taxon>Agaricomycetidae</taxon>
        <taxon>Agaricales</taxon>
        <taxon>Agaricineae</taxon>
        <taxon>Nidulariaceae</taxon>
        <taxon>Crucibulum</taxon>
    </lineage>
</organism>
<dbReference type="Proteomes" id="UP000308652">
    <property type="component" value="Unassembled WGS sequence"/>
</dbReference>
<gene>
    <name evidence="1" type="ORF">BDQ12DRAFT_694064</name>
</gene>
<proteinExistence type="predicted"/>
<sequence length="54" mass="5777">MLLNIWGVWIRGMASTCHCALLVAVCVGGAGWVLNVEFIAGCAGPMLRVVEWVC</sequence>
<name>A0A5C3LEE6_9AGAR</name>
<protein>
    <submittedName>
        <fullName evidence="1">Uncharacterized protein</fullName>
    </submittedName>
</protein>